<feature type="chain" id="PRO_5033031687" description="Secreted protein" evidence="3">
    <location>
        <begin position="25"/>
        <end position="194"/>
    </location>
</feature>
<evidence type="ECO:0000313" key="5">
    <source>
        <dbReference type="Proteomes" id="UP000594778"/>
    </source>
</evidence>
<protein>
    <recommendedName>
        <fullName evidence="6">Secreted protein</fullName>
    </recommendedName>
</protein>
<dbReference type="EMBL" id="CP065668">
    <property type="protein sequence ID" value="QPS11088.1"/>
    <property type="molecule type" value="Genomic_DNA"/>
</dbReference>
<dbReference type="AlphaFoldDB" id="A0A7T2S8Z9"/>
<dbReference type="GeneID" id="24115078"/>
<dbReference type="Proteomes" id="UP000594778">
    <property type="component" value="Chromosome"/>
</dbReference>
<keyword evidence="2" id="KW-0472">Membrane</keyword>
<feature type="region of interest" description="Disordered" evidence="1">
    <location>
        <begin position="30"/>
        <end position="52"/>
    </location>
</feature>
<dbReference type="OMA" id="EPHEDAY"/>
<name>A0A7T2S8Z9_DELAC</name>
<gene>
    <name evidence="4" type="ORF">I6G66_14275</name>
</gene>
<evidence type="ECO:0008006" key="6">
    <source>
        <dbReference type="Google" id="ProtNLM"/>
    </source>
</evidence>
<dbReference type="RefSeq" id="WP_012203668.1">
    <property type="nucleotide sequence ID" value="NZ_CANENH010000005.1"/>
</dbReference>
<feature type="transmembrane region" description="Helical" evidence="2">
    <location>
        <begin position="161"/>
        <end position="181"/>
    </location>
</feature>
<keyword evidence="2" id="KW-0812">Transmembrane</keyword>
<proteinExistence type="predicted"/>
<evidence type="ECO:0000256" key="3">
    <source>
        <dbReference type="SAM" id="SignalP"/>
    </source>
</evidence>
<sequence length="194" mass="20485">MNFKKHCMGYVAAALFAFADVSLAAPGAHGPNGEHLDGPATQVQGSSAPRLETRSESFEMVGRLSVSEFSMFINRYETNEPVLNAQVELELGNLKATAPFHADQGDYAVADEAFLKALAAPGEHAMVIMVTAGNEADLLDGTLVVLSESAEHGHGHHMSNAIKAAIVAGLALLFLIGWAVMRRKATAKKAGVSQ</sequence>
<accession>A0A7T2S8Z9</accession>
<evidence type="ECO:0000256" key="1">
    <source>
        <dbReference type="SAM" id="MobiDB-lite"/>
    </source>
</evidence>
<keyword evidence="2" id="KW-1133">Transmembrane helix</keyword>
<evidence type="ECO:0000256" key="2">
    <source>
        <dbReference type="SAM" id="Phobius"/>
    </source>
</evidence>
<feature type="signal peptide" evidence="3">
    <location>
        <begin position="1"/>
        <end position="24"/>
    </location>
</feature>
<keyword evidence="3" id="KW-0732">Signal</keyword>
<reference evidence="4 5" key="1">
    <citation type="submission" date="2020-12" db="EMBL/GenBank/DDBJ databases">
        <title>FDA dAtabase for Regulatory Grade micrObial Sequences (FDA-ARGOS): Supporting development and validation of Infectious Disease Dx tests.</title>
        <authorList>
            <person name="Sproer C."/>
            <person name="Gronow S."/>
            <person name="Severitt S."/>
            <person name="Schroder I."/>
            <person name="Tallon L."/>
            <person name="Sadzewicz L."/>
            <person name="Zhao X."/>
            <person name="Boylan J."/>
            <person name="Ott S."/>
            <person name="Bowen H."/>
            <person name="Vavikolanu K."/>
            <person name="Mehta A."/>
            <person name="Aluvathingal J."/>
            <person name="Nadendla S."/>
            <person name="Lowell S."/>
            <person name="Myers T."/>
            <person name="Yan Y."/>
            <person name="Sichtig H."/>
        </authorList>
    </citation>
    <scope>NUCLEOTIDE SEQUENCE [LARGE SCALE GENOMIC DNA]</scope>
    <source>
        <strain evidence="4 5">FDAARGOS_909</strain>
    </source>
</reference>
<organism evidence="4 5">
    <name type="scientific">Delftia acidovorans</name>
    <name type="common">Pseudomonas acidovorans</name>
    <name type="synonym">Comamonas acidovorans</name>
    <dbReference type="NCBI Taxonomy" id="80866"/>
    <lineage>
        <taxon>Bacteria</taxon>
        <taxon>Pseudomonadati</taxon>
        <taxon>Pseudomonadota</taxon>
        <taxon>Betaproteobacteria</taxon>
        <taxon>Burkholderiales</taxon>
        <taxon>Comamonadaceae</taxon>
        <taxon>Delftia</taxon>
    </lineage>
</organism>
<evidence type="ECO:0000313" key="4">
    <source>
        <dbReference type="EMBL" id="QPS11088.1"/>
    </source>
</evidence>